<reference evidence="1" key="1">
    <citation type="submission" date="2023-03" db="EMBL/GenBank/DDBJ databases">
        <title>Massive genome expansion in bonnet fungi (Mycena s.s.) driven by repeated elements and novel gene families across ecological guilds.</title>
        <authorList>
            <consortium name="Lawrence Berkeley National Laboratory"/>
            <person name="Harder C.B."/>
            <person name="Miyauchi S."/>
            <person name="Viragh M."/>
            <person name="Kuo A."/>
            <person name="Thoen E."/>
            <person name="Andreopoulos B."/>
            <person name="Lu D."/>
            <person name="Skrede I."/>
            <person name="Drula E."/>
            <person name="Henrissat B."/>
            <person name="Morin E."/>
            <person name="Kohler A."/>
            <person name="Barry K."/>
            <person name="LaButti K."/>
            <person name="Morin E."/>
            <person name="Salamov A."/>
            <person name="Lipzen A."/>
            <person name="Mereny Z."/>
            <person name="Hegedus B."/>
            <person name="Baldrian P."/>
            <person name="Stursova M."/>
            <person name="Weitz H."/>
            <person name="Taylor A."/>
            <person name="Grigoriev I.V."/>
            <person name="Nagy L.G."/>
            <person name="Martin F."/>
            <person name="Kauserud H."/>
        </authorList>
    </citation>
    <scope>NUCLEOTIDE SEQUENCE</scope>
    <source>
        <strain evidence="1">CBHHK182m</strain>
    </source>
</reference>
<name>A0AAD7IP81_9AGAR</name>
<evidence type="ECO:0000313" key="2">
    <source>
        <dbReference type="Proteomes" id="UP001215598"/>
    </source>
</evidence>
<keyword evidence="2" id="KW-1185">Reference proteome</keyword>
<accession>A0AAD7IP81</accession>
<dbReference type="EMBL" id="JARKIB010000076">
    <property type="protein sequence ID" value="KAJ7747566.1"/>
    <property type="molecule type" value="Genomic_DNA"/>
</dbReference>
<protein>
    <submittedName>
        <fullName evidence="1">Uncharacterized protein</fullName>
    </submittedName>
</protein>
<organism evidence="1 2">
    <name type="scientific">Mycena metata</name>
    <dbReference type="NCBI Taxonomy" id="1033252"/>
    <lineage>
        <taxon>Eukaryota</taxon>
        <taxon>Fungi</taxon>
        <taxon>Dikarya</taxon>
        <taxon>Basidiomycota</taxon>
        <taxon>Agaricomycotina</taxon>
        <taxon>Agaricomycetes</taxon>
        <taxon>Agaricomycetidae</taxon>
        <taxon>Agaricales</taxon>
        <taxon>Marasmiineae</taxon>
        <taxon>Mycenaceae</taxon>
        <taxon>Mycena</taxon>
    </lineage>
</organism>
<proteinExistence type="predicted"/>
<gene>
    <name evidence="1" type="ORF">B0H16DRAFT_1462046</name>
</gene>
<sequence>MVRLRKRAIKIQAGTSSPVSRFFSTNIHTLTVRGPSRILRVPGNGLRNSATPCALLSLGSSTTSANARDSLLAARITSVRPTWQAAPTRFPHTLHSVSLTVSAHPYTRFRPSIHVFPLAFYAVEWGLCAGVVIEGVEEVDAERCDWVMVSIVRHASAWGKEHGRNLQLHEREEVLRSGKAATVLVHL</sequence>
<dbReference type="Proteomes" id="UP001215598">
    <property type="component" value="Unassembled WGS sequence"/>
</dbReference>
<comment type="caution">
    <text evidence="1">The sequence shown here is derived from an EMBL/GenBank/DDBJ whole genome shotgun (WGS) entry which is preliminary data.</text>
</comment>
<dbReference type="AlphaFoldDB" id="A0AAD7IP81"/>
<evidence type="ECO:0000313" key="1">
    <source>
        <dbReference type="EMBL" id="KAJ7747566.1"/>
    </source>
</evidence>